<feature type="transmembrane region" description="Helical" evidence="2">
    <location>
        <begin position="42"/>
        <end position="62"/>
    </location>
</feature>
<dbReference type="Gene3D" id="2.160.10.10">
    <property type="entry name" value="Hexapeptide repeat proteins"/>
    <property type="match status" value="1"/>
</dbReference>
<dbReference type="PANTHER" id="PTHR43300">
    <property type="entry name" value="ACETYLTRANSFERASE"/>
    <property type="match status" value="1"/>
</dbReference>
<keyword evidence="2" id="KW-1133">Transmembrane helix</keyword>
<feature type="transmembrane region" description="Helical" evidence="2">
    <location>
        <begin position="6"/>
        <end position="30"/>
    </location>
</feature>
<keyword evidence="2" id="KW-0812">Transmembrane</keyword>
<proteinExistence type="inferred from homology"/>
<sequence>MRKITGLQIVCFSTIFAIVLALAGGGSWWLLRDLPLGRFSGVAIVAVAVLAFYLLSLLAYRLFLAVMPLQLGTLAPGSRAEFAAQVNILFYLMVFNSLVRTHFVPVPLMRLVYLALGARLGRDSYSAGALLDPPLTFIGDRCIVGHDAVVFTHVIEGDRFELHTVRIGHDVTIGAHAVVMPDVEIGDGAIVSVGAVVTKGSRIGPGEIWGGVPARRLSQRPPPKPPIP</sequence>
<keyword evidence="3" id="KW-0808">Transferase</keyword>
<evidence type="ECO:0000256" key="2">
    <source>
        <dbReference type="SAM" id="Phobius"/>
    </source>
</evidence>
<feature type="transmembrane region" description="Helical" evidence="2">
    <location>
        <begin position="82"/>
        <end position="99"/>
    </location>
</feature>
<dbReference type="EMBL" id="AP012320">
    <property type="protein sequence ID" value="BAL93712.1"/>
    <property type="molecule type" value="Genomic_DNA"/>
</dbReference>
<dbReference type="eggNOG" id="COG0110">
    <property type="taxonomic scope" value="Bacteria"/>
</dbReference>
<evidence type="ECO:0000313" key="4">
    <source>
        <dbReference type="Proteomes" id="UP000007883"/>
    </source>
</evidence>
<dbReference type="GO" id="GO:0016740">
    <property type="term" value="F:transferase activity"/>
    <property type="evidence" value="ECO:0007669"/>
    <property type="project" value="UniProtKB-KW"/>
</dbReference>
<keyword evidence="4" id="KW-1185">Reference proteome</keyword>
<dbReference type="InterPro" id="IPR050179">
    <property type="entry name" value="Trans_hexapeptide_repeat"/>
</dbReference>
<dbReference type="InterPro" id="IPR001451">
    <property type="entry name" value="Hexapep"/>
</dbReference>
<dbReference type="RefSeq" id="WP_014426588.1">
    <property type="nucleotide sequence ID" value="NC_017075.1"/>
</dbReference>
<dbReference type="SUPFAM" id="SSF51161">
    <property type="entry name" value="Trimeric LpxA-like enzymes"/>
    <property type="match status" value="1"/>
</dbReference>
<dbReference type="HOGENOM" id="CLU_1192828_0_0_4"/>
<evidence type="ECO:0000256" key="1">
    <source>
        <dbReference type="ARBA" id="ARBA00007274"/>
    </source>
</evidence>
<dbReference type="AlphaFoldDB" id="I0HL25"/>
<organism evidence="3 4">
    <name type="scientific">Rubrivivax gelatinosus (strain NBRC 100245 / IL144)</name>
    <dbReference type="NCBI Taxonomy" id="983917"/>
    <lineage>
        <taxon>Bacteria</taxon>
        <taxon>Pseudomonadati</taxon>
        <taxon>Pseudomonadota</taxon>
        <taxon>Betaproteobacteria</taxon>
        <taxon>Burkholderiales</taxon>
        <taxon>Sphaerotilaceae</taxon>
        <taxon>Rubrivivax</taxon>
    </lineage>
</organism>
<evidence type="ECO:0000313" key="3">
    <source>
        <dbReference type="EMBL" id="BAL93712.1"/>
    </source>
</evidence>
<gene>
    <name evidence="3" type="ordered locus">RGE_03670</name>
</gene>
<protein>
    <submittedName>
        <fullName evidence="3">Putative transferase</fullName>
    </submittedName>
</protein>
<accession>I0HL25</accession>
<dbReference type="PATRIC" id="fig|983917.3.peg.361"/>
<dbReference type="STRING" id="983917.RGE_03670"/>
<name>I0HL25_RUBGI</name>
<dbReference type="Pfam" id="PF00132">
    <property type="entry name" value="Hexapep"/>
    <property type="match status" value="1"/>
</dbReference>
<dbReference type="InterPro" id="IPR011004">
    <property type="entry name" value="Trimer_LpxA-like_sf"/>
</dbReference>
<dbReference type="KEGG" id="rge:RGE_03670"/>
<dbReference type="Proteomes" id="UP000007883">
    <property type="component" value="Chromosome"/>
</dbReference>
<keyword evidence="2" id="KW-0472">Membrane</keyword>
<comment type="similarity">
    <text evidence="1">Belongs to the transferase hexapeptide repeat family.</text>
</comment>
<reference evidence="3 4" key="1">
    <citation type="journal article" date="2012" name="J. Bacteriol.">
        <title>Complete genome sequence of phototrophic betaproteobacterium Rubrivivax gelatinosus IL144.</title>
        <authorList>
            <person name="Nagashima S."/>
            <person name="Kamimura A."/>
            <person name="Shimizu T."/>
            <person name="Nakamura-isaki S."/>
            <person name="Aono E."/>
            <person name="Sakamoto K."/>
            <person name="Ichikawa N."/>
            <person name="Nakazawa H."/>
            <person name="Sekine M."/>
            <person name="Yamazaki S."/>
            <person name="Fujita N."/>
            <person name="Shimada K."/>
            <person name="Hanada S."/>
            <person name="Nagashima K.V.P."/>
        </authorList>
    </citation>
    <scope>NUCLEOTIDE SEQUENCE [LARGE SCALE GENOMIC DNA]</scope>
    <source>
        <strain evidence="4">NBRC 100245 / IL144</strain>
    </source>
</reference>
<dbReference type="PANTHER" id="PTHR43300:SF11">
    <property type="entry name" value="ACETYLTRANSFERASE RV3034C-RELATED"/>
    <property type="match status" value="1"/>
</dbReference>